<reference evidence="3" key="1">
    <citation type="submission" date="2021-03" db="EMBL/GenBank/DDBJ databases">
        <title>Comparative genomics and phylogenomic investigation of the class Geoglossomycetes provide insights into ecological specialization and systematics.</title>
        <authorList>
            <person name="Melie T."/>
            <person name="Pirro S."/>
            <person name="Miller A.N."/>
            <person name="Quandt A."/>
        </authorList>
    </citation>
    <scope>NUCLEOTIDE SEQUENCE</scope>
    <source>
        <strain evidence="3">CAQ_001_2017</strain>
    </source>
</reference>
<comment type="caution">
    <text evidence="3">The sequence shown here is derived from an EMBL/GenBank/DDBJ whole genome shotgun (WGS) entry which is preliminary data.</text>
</comment>
<evidence type="ECO:0000256" key="2">
    <source>
        <dbReference type="SAM" id="SignalP"/>
    </source>
</evidence>
<keyword evidence="2" id="KW-0732">Signal</keyword>
<organism evidence="3 4">
    <name type="scientific">Trichoglossum hirsutum</name>
    <dbReference type="NCBI Taxonomy" id="265104"/>
    <lineage>
        <taxon>Eukaryota</taxon>
        <taxon>Fungi</taxon>
        <taxon>Dikarya</taxon>
        <taxon>Ascomycota</taxon>
        <taxon>Pezizomycotina</taxon>
        <taxon>Geoglossomycetes</taxon>
        <taxon>Geoglossales</taxon>
        <taxon>Geoglossaceae</taxon>
        <taxon>Trichoglossum</taxon>
    </lineage>
</organism>
<dbReference type="Proteomes" id="UP000750711">
    <property type="component" value="Unassembled WGS sequence"/>
</dbReference>
<feature type="compositionally biased region" description="Basic residues" evidence="1">
    <location>
        <begin position="45"/>
        <end position="54"/>
    </location>
</feature>
<gene>
    <name evidence="3" type="ORF">GP486_003031</name>
</gene>
<evidence type="ECO:0000313" key="4">
    <source>
        <dbReference type="Proteomes" id="UP000750711"/>
    </source>
</evidence>
<dbReference type="EMBL" id="JAGHQM010000378">
    <property type="protein sequence ID" value="KAH0562271.1"/>
    <property type="molecule type" value="Genomic_DNA"/>
</dbReference>
<feature type="compositionally biased region" description="Polar residues" evidence="1">
    <location>
        <begin position="77"/>
        <end position="86"/>
    </location>
</feature>
<name>A0A9P8LE37_9PEZI</name>
<evidence type="ECO:0000256" key="1">
    <source>
        <dbReference type="SAM" id="MobiDB-lite"/>
    </source>
</evidence>
<protein>
    <submittedName>
        <fullName evidence="3">Uncharacterized protein</fullName>
    </submittedName>
</protein>
<proteinExistence type="predicted"/>
<sequence length="289" mass="33522">MKTLTRRVLSFLLVAALLLLQPAEAHRRPQGDDDDDYGDRDVGHRLSRHRHKSKHIPKIETITVELSIVLPGPPQPTVSASSPDCTSNRDDNGGNLPPPPLQPQRQFHLNTPVDFSPTYIIIHLIYQSHFIFRIDFQLHPTKIHPRSRPWFCPYTRSHYHTYDYIHHAFKQHFWRLHLWKSRPVHVLHGPTTASLTLIPVVAHDIYEHTNAFSTHESTVPHAHRLGISLVLFSNESIFIDKFFNGAAYLVQSPDKPAIFVQPFEPHTTKFRRSFPFRGTSSFYFQHQYS</sequence>
<accession>A0A9P8LE37</accession>
<evidence type="ECO:0000313" key="3">
    <source>
        <dbReference type="EMBL" id="KAH0562271.1"/>
    </source>
</evidence>
<feature type="signal peptide" evidence="2">
    <location>
        <begin position="1"/>
        <end position="25"/>
    </location>
</feature>
<feature type="chain" id="PRO_5040255932" evidence="2">
    <location>
        <begin position="26"/>
        <end position="289"/>
    </location>
</feature>
<dbReference type="AlphaFoldDB" id="A0A9P8LE37"/>
<feature type="region of interest" description="Disordered" evidence="1">
    <location>
        <begin position="25"/>
        <end position="54"/>
    </location>
</feature>
<feature type="region of interest" description="Disordered" evidence="1">
    <location>
        <begin position="73"/>
        <end position="107"/>
    </location>
</feature>
<keyword evidence="4" id="KW-1185">Reference proteome</keyword>